<dbReference type="Proteomes" id="UP000681341">
    <property type="component" value="Unassembled WGS sequence"/>
</dbReference>
<keyword evidence="3" id="KW-1185">Reference proteome</keyword>
<dbReference type="Pfam" id="PF00583">
    <property type="entry name" value="Acetyltransf_1"/>
    <property type="match status" value="1"/>
</dbReference>
<name>A0ABS3U0B7_9ACTN</name>
<proteinExistence type="predicted"/>
<sequence>MDERVTVAELVPDRWPDFLALARQMGGNRSCYCMWWREERGERLRRPRAEAAREVVEEGPPGLIAYAGGTPVGWCAVAPRAAYPRLNTARDTRPLPDAGDLDRVWVVSCFFVPEQWRGRGVSRALLDAAVAFAYRRGATVVEGVPVDPAVVDRSPGGSYTGTLPLFLAAGFEEVARPTPKARVTVRHRPRR</sequence>
<dbReference type="Gene3D" id="3.40.630.30">
    <property type="match status" value="1"/>
</dbReference>
<dbReference type="RefSeq" id="WP_208494996.1">
    <property type="nucleotide sequence ID" value="NZ_JAGFNP010000002.1"/>
</dbReference>
<gene>
    <name evidence="2" type="ORF">J5V16_05220</name>
</gene>
<evidence type="ECO:0000313" key="3">
    <source>
        <dbReference type="Proteomes" id="UP000681341"/>
    </source>
</evidence>
<evidence type="ECO:0000259" key="1">
    <source>
        <dbReference type="PROSITE" id="PS51186"/>
    </source>
</evidence>
<dbReference type="CDD" id="cd04301">
    <property type="entry name" value="NAT_SF"/>
    <property type="match status" value="1"/>
</dbReference>
<protein>
    <submittedName>
        <fullName evidence="2">GNAT family N-acetyltransferase</fullName>
    </submittedName>
</protein>
<feature type="domain" description="N-acetyltransferase" evidence="1">
    <location>
        <begin position="5"/>
        <end position="191"/>
    </location>
</feature>
<accession>A0ABS3U0B7</accession>
<dbReference type="InterPro" id="IPR016181">
    <property type="entry name" value="Acyl_CoA_acyltransferase"/>
</dbReference>
<dbReference type="PROSITE" id="PS51186">
    <property type="entry name" value="GNAT"/>
    <property type="match status" value="1"/>
</dbReference>
<reference evidence="2 3" key="1">
    <citation type="submission" date="2021-03" db="EMBL/GenBank/DDBJ databases">
        <title>Glycomyces sp. nov., a novel actinomycete isolated from soil.</title>
        <authorList>
            <person name="Yang X."/>
            <person name="Xu X."/>
        </authorList>
    </citation>
    <scope>NUCLEOTIDE SEQUENCE [LARGE SCALE GENOMIC DNA]</scope>
    <source>
        <strain evidence="2 3">NEAU-S30</strain>
    </source>
</reference>
<evidence type="ECO:0000313" key="2">
    <source>
        <dbReference type="EMBL" id="MBO3732216.1"/>
    </source>
</evidence>
<organism evidence="2 3">
    <name type="scientific">Glycomyces niveus</name>
    <dbReference type="NCBI Taxonomy" id="2820287"/>
    <lineage>
        <taxon>Bacteria</taxon>
        <taxon>Bacillati</taxon>
        <taxon>Actinomycetota</taxon>
        <taxon>Actinomycetes</taxon>
        <taxon>Glycomycetales</taxon>
        <taxon>Glycomycetaceae</taxon>
        <taxon>Glycomyces</taxon>
    </lineage>
</organism>
<dbReference type="InterPro" id="IPR000182">
    <property type="entry name" value="GNAT_dom"/>
</dbReference>
<dbReference type="SUPFAM" id="SSF55729">
    <property type="entry name" value="Acyl-CoA N-acyltransferases (Nat)"/>
    <property type="match status" value="1"/>
</dbReference>
<dbReference type="EMBL" id="JAGFNP010000002">
    <property type="protein sequence ID" value="MBO3732216.1"/>
    <property type="molecule type" value="Genomic_DNA"/>
</dbReference>
<comment type="caution">
    <text evidence="2">The sequence shown here is derived from an EMBL/GenBank/DDBJ whole genome shotgun (WGS) entry which is preliminary data.</text>
</comment>